<accession>A0AAW2MTK9</accession>
<dbReference type="EMBL" id="JACGWK010000009">
    <property type="protein sequence ID" value="KAL0334063.1"/>
    <property type="molecule type" value="Genomic_DNA"/>
</dbReference>
<name>A0AAW2MTK9_9LAMI</name>
<proteinExistence type="predicted"/>
<organism evidence="2">
    <name type="scientific">Sesamum angustifolium</name>
    <dbReference type="NCBI Taxonomy" id="2727405"/>
    <lineage>
        <taxon>Eukaryota</taxon>
        <taxon>Viridiplantae</taxon>
        <taxon>Streptophyta</taxon>
        <taxon>Embryophyta</taxon>
        <taxon>Tracheophyta</taxon>
        <taxon>Spermatophyta</taxon>
        <taxon>Magnoliopsida</taxon>
        <taxon>eudicotyledons</taxon>
        <taxon>Gunneridae</taxon>
        <taxon>Pentapetalae</taxon>
        <taxon>asterids</taxon>
        <taxon>lamiids</taxon>
        <taxon>Lamiales</taxon>
        <taxon>Pedaliaceae</taxon>
        <taxon>Sesamum</taxon>
    </lineage>
</organism>
<evidence type="ECO:0000256" key="1">
    <source>
        <dbReference type="SAM" id="MobiDB-lite"/>
    </source>
</evidence>
<comment type="caution">
    <text evidence="2">The sequence shown here is derived from an EMBL/GenBank/DDBJ whole genome shotgun (WGS) entry which is preliminary data.</text>
</comment>
<feature type="region of interest" description="Disordered" evidence="1">
    <location>
        <begin position="1"/>
        <end position="35"/>
    </location>
</feature>
<protein>
    <submittedName>
        <fullName evidence="2">Uncharacterized protein</fullName>
    </submittedName>
</protein>
<feature type="compositionally biased region" description="Polar residues" evidence="1">
    <location>
        <begin position="1"/>
        <end position="25"/>
    </location>
</feature>
<gene>
    <name evidence="2" type="ORF">Sangu_1562500</name>
</gene>
<evidence type="ECO:0000313" key="2">
    <source>
        <dbReference type="EMBL" id="KAL0334063.1"/>
    </source>
</evidence>
<dbReference type="AlphaFoldDB" id="A0AAW2MTK9"/>
<reference evidence="2" key="1">
    <citation type="submission" date="2020-06" db="EMBL/GenBank/DDBJ databases">
        <authorList>
            <person name="Li T."/>
            <person name="Hu X."/>
            <person name="Zhang T."/>
            <person name="Song X."/>
            <person name="Zhang H."/>
            <person name="Dai N."/>
            <person name="Sheng W."/>
            <person name="Hou X."/>
            <person name="Wei L."/>
        </authorList>
    </citation>
    <scope>NUCLEOTIDE SEQUENCE</scope>
    <source>
        <strain evidence="2">G01</strain>
        <tissue evidence="2">Leaf</tissue>
    </source>
</reference>
<reference evidence="2" key="2">
    <citation type="journal article" date="2024" name="Plant">
        <title>Genomic evolution and insights into agronomic trait innovations of Sesamum species.</title>
        <authorList>
            <person name="Miao H."/>
            <person name="Wang L."/>
            <person name="Qu L."/>
            <person name="Liu H."/>
            <person name="Sun Y."/>
            <person name="Le M."/>
            <person name="Wang Q."/>
            <person name="Wei S."/>
            <person name="Zheng Y."/>
            <person name="Lin W."/>
            <person name="Duan Y."/>
            <person name="Cao H."/>
            <person name="Xiong S."/>
            <person name="Wang X."/>
            <person name="Wei L."/>
            <person name="Li C."/>
            <person name="Ma Q."/>
            <person name="Ju M."/>
            <person name="Zhao R."/>
            <person name="Li G."/>
            <person name="Mu C."/>
            <person name="Tian Q."/>
            <person name="Mei H."/>
            <person name="Zhang T."/>
            <person name="Gao T."/>
            <person name="Zhang H."/>
        </authorList>
    </citation>
    <scope>NUCLEOTIDE SEQUENCE</scope>
    <source>
        <strain evidence="2">G01</strain>
    </source>
</reference>
<sequence length="67" mass="7097">METINSTIHGSQANGTGPSSQQESGGTPGTQGMDLQIPAGLQQHRSIQLTFQAKTQLDINPLVFDNC</sequence>